<evidence type="ECO:0008006" key="8">
    <source>
        <dbReference type="Google" id="ProtNLM"/>
    </source>
</evidence>
<keyword evidence="3" id="KW-0815">Transposition</keyword>
<evidence type="ECO:0000256" key="5">
    <source>
        <dbReference type="ARBA" id="ARBA00023172"/>
    </source>
</evidence>
<keyword evidence="4" id="KW-0238">DNA-binding</keyword>
<gene>
    <name evidence="6" type="ordered locus">YPA_CD0076</name>
</gene>
<sequence>MIRQAIKKCKVFPTDDSVRKVIYLAIRDASKKWSMPIQNWRLAMSRFIIEFGDRLNDHL</sequence>
<keyword evidence="6" id="KW-0614">Plasmid</keyword>
<dbReference type="GO" id="GO:0003677">
    <property type="term" value="F:DNA binding"/>
    <property type="evidence" value="ECO:0007669"/>
    <property type="project" value="UniProtKB-KW"/>
</dbReference>
<comment type="similarity">
    <text evidence="2">Belongs to the transposase mutator family.</text>
</comment>
<evidence type="ECO:0000313" key="6">
    <source>
        <dbReference type="EMBL" id="ABG16320.1"/>
    </source>
</evidence>
<evidence type="ECO:0000256" key="1">
    <source>
        <dbReference type="ARBA" id="ARBA00002190"/>
    </source>
</evidence>
<dbReference type="AlphaFoldDB" id="A0A0H2YD07"/>
<evidence type="ECO:0000256" key="3">
    <source>
        <dbReference type="ARBA" id="ARBA00022578"/>
    </source>
</evidence>
<evidence type="ECO:0000313" key="7">
    <source>
        <dbReference type="Proteomes" id="UP000001971"/>
    </source>
</evidence>
<protein>
    <recommendedName>
        <fullName evidence="8">Transposase</fullName>
    </recommendedName>
</protein>
<dbReference type="PANTHER" id="PTHR33217">
    <property type="entry name" value="TRANSPOSASE FOR INSERTION SEQUENCE ELEMENT IS1081"/>
    <property type="match status" value="1"/>
</dbReference>
<dbReference type="EMBL" id="CP000311">
    <property type="protein sequence ID" value="ABG16320.1"/>
    <property type="molecule type" value="Genomic_DNA"/>
</dbReference>
<evidence type="ECO:0000256" key="4">
    <source>
        <dbReference type="ARBA" id="ARBA00023125"/>
    </source>
</evidence>
<dbReference type="Proteomes" id="UP000001971">
    <property type="component" value="Plasmid pCD"/>
</dbReference>
<keyword evidence="5" id="KW-0233">DNA recombination</keyword>
<reference evidence="6 7" key="1">
    <citation type="journal article" date="2006" name="J. Bacteriol.">
        <title>Complete genome sequence of Yersinia pestis strains Antiqua and Nepal516: evidence of gene reduction in an emerging pathogen.</title>
        <authorList>
            <person name="Chain P.S."/>
            <person name="Hu P."/>
            <person name="Malfatti S.A."/>
            <person name="Radnedge L."/>
            <person name="Larimer F."/>
            <person name="Vergez L.M."/>
            <person name="Worsham P."/>
            <person name="Chu M.C."/>
            <person name="Andersen G.L."/>
        </authorList>
    </citation>
    <scope>NUCLEOTIDE SEQUENCE [LARGE SCALE GENOMIC DNA]</scope>
    <source>
        <strain evidence="6 7">Antiqua</strain>
        <plasmid evidence="6 7">pCD</plasmid>
    </source>
</reference>
<organism evidence="6 7">
    <name type="scientific">Yersinia pestis bv. Antiqua (strain Antiqua)</name>
    <dbReference type="NCBI Taxonomy" id="360102"/>
    <lineage>
        <taxon>Bacteria</taxon>
        <taxon>Pseudomonadati</taxon>
        <taxon>Pseudomonadota</taxon>
        <taxon>Gammaproteobacteria</taxon>
        <taxon>Enterobacterales</taxon>
        <taxon>Yersiniaceae</taxon>
        <taxon>Yersinia</taxon>
    </lineage>
</organism>
<name>A0A0H2YD07_YERPA</name>
<evidence type="ECO:0000256" key="2">
    <source>
        <dbReference type="ARBA" id="ARBA00010961"/>
    </source>
</evidence>
<proteinExistence type="inferred from homology"/>
<dbReference type="GO" id="GO:0004803">
    <property type="term" value="F:transposase activity"/>
    <property type="evidence" value="ECO:0007669"/>
    <property type="project" value="InterPro"/>
</dbReference>
<dbReference type="KEGG" id="ypa:YPA_CD0076"/>
<comment type="function">
    <text evidence="1">Required for the transposition of the insertion element.</text>
</comment>
<geneLocation type="plasmid" evidence="6 7">
    <name>pCD</name>
</geneLocation>
<dbReference type="GO" id="GO:0006313">
    <property type="term" value="P:DNA transposition"/>
    <property type="evidence" value="ECO:0007669"/>
    <property type="project" value="InterPro"/>
</dbReference>
<dbReference type="InterPro" id="IPR001207">
    <property type="entry name" value="Transposase_mutator"/>
</dbReference>
<dbReference type="PANTHER" id="PTHR33217:SF5">
    <property type="entry name" value="MUTATOR FAMILY TRANSPOSASE"/>
    <property type="match status" value="1"/>
</dbReference>
<accession>A0A0H2YD07</accession>